<sequence length="49" mass="5740">MMNTFDAKPQEDRDYEELKQRSRTAEIFCSLILYLLLSDVKIETAEAVN</sequence>
<dbReference type="RefSeq" id="WP_207681339.1">
    <property type="nucleotide sequence ID" value="NZ_CP061800.1"/>
</dbReference>
<gene>
    <name evidence="1" type="ORF">dnm_011870</name>
</gene>
<evidence type="ECO:0000313" key="2">
    <source>
        <dbReference type="Proteomes" id="UP000663722"/>
    </source>
</evidence>
<organism evidence="1 2">
    <name type="scientific">Desulfonema magnum</name>
    <dbReference type="NCBI Taxonomy" id="45655"/>
    <lineage>
        <taxon>Bacteria</taxon>
        <taxon>Pseudomonadati</taxon>
        <taxon>Thermodesulfobacteriota</taxon>
        <taxon>Desulfobacteria</taxon>
        <taxon>Desulfobacterales</taxon>
        <taxon>Desulfococcaceae</taxon>
        <taxon>Desulfonema</taxon>
    </lineage>
</organism>
<protein>
    <submittedName>
        <fullName evidence="1">Uncharacterized protein</fullName>
    </submittedName>
</protein>
<evidence type="ECO:0000313" key="1">
    <source>
        <dbReference type="EMBL" id="QTA85182.1"/>
    </source>
</evidence>
<dbReference type="Proteomes" id="UP000663722">
    <property type="component" value="Chromosome"/>
</dbReference>
<keyword evidence="2" id="KW-1185">Reference proteome</keyword>
<proteinExistence type="predicted"/>
<reference evidence="1" key="1">
    <citation type="journal article" date="2021" name="Microb. Physiol.">
        <title>Proteogenomic Insights into the Physiology of Marine, Sulfate-Reducing, Filamentous Desulfonema limicola and Desulfonema magnum.</title>
        <authorList>
            <person name="Schnaars V."/>
            <person name="Wohlbrand L."/>
            <person name="Scheve S."/>
            <person name="Hinrichs C."/>
            <person name="Reinhardt R."/>
            <person name="Rabus R."/>
        </authorList>
    </citation>
    <scope>NUCLEOTIDE SEQUENCE</scope>
    <source>
        <strain evidence="1">4be13</strain>
    </source>
</reference>
<dbReference type="KEGG" id="dmm:dnm_011870"/>
<dbReference type="AlphaFoldDB" id="A0A975GKX7"/>
<name>A0A975GKX7_9BACT</name>
<dbReference type="EMBL" id="CP061800">
    <property type="protein sequence ID" value="QTA85182.1"/>
    <property type="molecule type" value="Genomic_DNA"/>
</dbReference>
<accession>A0A975GKX7</accession>